<dbReference type="RefSeq" id="WP_338346284.1">
    <property type="nucleotide sequence ID" value="NZ_CAUZLR010000006.1"/>
</dbReference>
<protein>
    <recommendedName>
        <fullName evidence="3">Excisionase</fullName>
    </recommendedName>
</protein>
<dbReference type="Proteomes" id="UP001314261">
    <property type="component" value="Unassembled WGS sequence"/>
</dbReference>
<gene>
    <name evidence="1" type="ORF">R54839_PPFHFPJH_01086</name>
</gene>
<keyword evidence="2" id="KW-1185">Reference proteome</keyword>
<accession>A0ABN9YXH1</accession>
<evidence type="ECO:0008006" key="3">
    <source>
        <dbReference type="Google" id="ProtNLM"/>
    </source>
</evidence>
<evidence type="ECO:0000313" key="2">
    <source>
        <dbReference type="Proteomes" id="UP001314261"/>
    </source>
</evidence>
<evidence type="ECO:0000313" key="1">
    <source>
        <dbReference type="EMBL" id="CAK1245261.1"/>
    </source>
</evidence>
<name>A0ABN9YXH1_9LACO</name>
<proteinExistence type="predicted"/>
<dbReference type="EMBL" id="CAUZLR010000006">
    <property type="protein sequence ID" value="CAK1245261.1"/>
    <property type="molecule type" value="Genomic_DNA"/>
</dbReference>
<reference evidence="1 2" key="1">
    <citation type="submission" date="2023-10" db="EMBL/GenBank/DDBJ databases">
        <authorList>
            <person name="Botero Cardona J."/>
        </authorList>
    </citation>
    <scope>NUCLEOTIDE SEQUENCE [LARGE SCALE GENOMIC DNA]</scope>
    <source>
        <strain evidence="1 2">R-54839</strain>
    </source>
</reference>
<comment type="caution">
    <text evidence="1">The sequence shown here is derived from an EMBL/GenBank/DDBJ whole genome shotgun (WGS) entry which is preliminary data.</text>
</comment>
<organism evidence="1 2">
    <name type="scientific">Fructobacillus fructosus</name>
    <dbReference type="NCBI Taxonomy" id="1631"/>
    <lineage>
        <taxon>Bacteria</taxon>
        <taxon>Bacillati</taxon>
        <taxon>Bacillota</taxon>
        <taxon>Bacilli</taxon>
        <taxon>Lactobacillales</taxon>
        <taxon>Lactobacillaceae</taxon>
        <taxon>Fructobacillus</taxon>
    </lineage>
</organism>
<sequence>MEQTVQTVTEWPKWLNLKDSSKYAGCSPNTFKRHLVNAGRVKAHVTDYGTVYDRDEISQAIENWY</sequence>